<dbReference type="InterPro" id="IPR001841">
    <property type="entry name" value="Znf_RING"/>
</dbReference>
<gene>
    <name evidence="4" type="ORF">K444DRAFT_664248</name>
</gene>
<feature type="region of interest" description="Disordered" evidence="2">
    <location>
        <begin position="408"/>
        <end position="431"/>
    </location>
</feature>
<dbReference type="STRING" id="1095630.A0A2J6T7W6"/>
<dbReference type="OrthoDB" id="8062037at2759"/>
<proteinExistence type="predicted"/>
<keyword evidence="1" id="KW-0863">Zinc-finger</keyword>
<keyword evidence="1" id="KW-0862">Zinc</keyword>
<evidence type="ECO:0000313" key="5">
    <source>
        <dbReference type="Proteomes" id="UP000235371"/>
    </source>
</evidence>
<dbReference type="SUPFAM" id="SSF57850">
    <property type="entry name" value="RING/U-box"/>
    <property type="match status" value="1"/>
</dbReference>
<dbReference type="InterPro" id="IPR013083">
    <property type="entry name" value="Znf_RING/FYVE/PHD"/>
</dbReference>
<dbReference type="Gene3D" id="3.30.40.10">
    <property type="entry name" value="Zinc/RING finger domain, C3HC4 (zinc finger)"/>
    <property type="match status" value="1"/>
</dbReference>
<keyword evidence="1" id="KW-0479">Metal-binding</keyword>
<dbReference type="RefSeq" id="XP_024736010.1">
    <property type="nucleotide sequence ID" value="XM_024886938.1"/>
</dbReference>
<evidence type="ECO:0000256" key="2">
    <source>
        <dbReference type="SAM" id="MobiDB-lite"/>
    </source>
</evidence>
<protein>
    <recommendedName>
        <fullName evidence="3">RING-type domain-containing protein</fullName>
    </recommendedName>
</protein>
<dbReference type="Proteomes" id="UP000235371">
    <property type="component" value="Unassembled WGS sequence"/>
</dbReference>
<dbReference type="GeneID" id="36595015"/>
<reference evidence="4 5" key="1">
    <citation type="submission" date="2016-04" db="EMBL/GenBank/DDBJ databases">
        <title>A degradative enzymes factory behind the ericoid mycorrhizal symbiosis.</title>
        <authorList>
            <consortium name="DOE Joint Genome Institute"/>
            <person name="Martino E."/>
            <person name="Morin E."/>
            <person name="Grelet G."/>
            <person name="Kuo A."/>
            <person name="Kohler A."/>
            <person name="Daghino S."/>
            <person name="Barry K."/>
            <person name="Choi C."/>
            <person name="Cichocki N."/>
            <person name="Clum A."/>
            <person name="Copeland A."/>
            <person name="Hainaut M."/>
            <person name="Haridas S."/>
            <person name="Labutti K."/>
            <person name="Lindquist E."/>
            <person name="Lipzen A."/>
            <person name="Khouja H.-R."/>
            <person name="Murat C."/>
            <person name="Ohm R."/>
            <person name="Olson A."/>
            <person name="Spatafora J."/>
            <person name="Veneault-Fourrey C."/>
            <person name="Henrissat B."/>
            <person name="Grigoriev I."/>
            <person name="Martin F."/>
            <person name="Perotto S."/>
        </authorList>
    </citation>
    <scope>NUCLEOTIDE SEQUENCE [LARGE SCALE GENOMIC DNA]</scope>
    <source>
        <strain evidence="4 5">E</strain>
    </source>
</reference>
<name>A0A2J6T7W6_9HELO</name>
<dbReference type="EMBL" id="KZ613817">
    <property type="protein sequence ID" value="PMD59106.1"/>
    <property type="molecule type" value="Genomic_DNA"/>
</dbReference>
<dbReference type="GO" id="GO:0008270">
    <property type="term" value="F:zinc ion binding"/>
    <property type="evidence" value="ECO:0007669"/>
    <property type="project" value="UniProtKB-KW"/>
</dbReference>
<feature type="domain" description="RING-type" evidence="3">
    <location>
        <begin position="309"/>
        <end position="363"/>
    </location>
</feature>
<organism evidence="4 5">
    <name type="scientific">Hyaloscypha bicolor E</name>
    <dbReference type="NCBI Taxonomy" id="1095630"/>
    <lineage>
        <taxon>Eukaryota</taxon>
        <taxon>Fungi</taxon>
        <taxon>Dikarya</taxon>
        <taxon>Ascomycota</taxon>
        <taxon>Pezizomycotina</taxon>
        <taxon>Leotiomycetes</taxon>
        <taxon>Helotiales</taxon>
        <taxon>Hyaloscyphaceae</taxon>
        <taxon>Hyaloscypha</taxon>
        <taxon>Hyaloscypha bicolor</taxon>
    </lineage>
</organism>
<sequence length="513" mass="57436">MADLPSDVLAPRRSPRTINKLCNGVQMKTRNEDGDLAILSCRDTGLLLALAHCSGWSADRIKLKIKKVSGIEFKPEDIWSFHWRWVMDRGNGALCRKDIEAMLWVLKEYGITVSERGNKPLHTTEQPISASFRKVWTPKSQDVLPLCKGFNESARRQTKDYLHSKPLSFLGQFSPMEEGLTMQFGTTIQRIMRETLAEWAAAIQVIMKETAPYKSLKDRESVIMIMEHLCNFHQKYEEVYGLMEETTTFGKVKGNAVHIQSTGYGVKVLCGLLMADRLHVIDKIRKEERERVCFERMDNSDLPADGKNCNICQDPLDTETPEGTSEQGLKLIICCQQVIGETCLKEWLARSSPSIRKNCPNCRFDFPVCFLVKLFGEGYQMEVDSEEGGDDLEDTIVVEQPREVINLLSPSRDQSPEPLGPEASRLERSLAPSPAVEIPDPTFITSRSLSPSPALIAAGYRPAVGPPSMLGAVFLNPVHTHIPRGADGTPDFGNAWNFGGPQVERADDFMMEG</sequence>
<keyword evidence="5" id="KW-1185">Reference proteome</keyword>
<evidence type="ECO:0000256" key="1">
    <source>
        <dbReference type="PROSITE-ProRule" id="PRU00175"/>
    </source>
</evidence>
<evidence type="ECO:0000259" key="3">
    <source>
        <dbReference type="PROSITE" id="PS50089"/>
    </source>
</evidence>
<dbReference type="PROSITE" id="PS50089">
    <property type="entry name" value="ZF_RING_2"/>
    <property type="match status" value="1"/>
</dbReference>
<evidence type="ECO:0000313" key="4">
    <source>
        <dbReference type="EMBL" id="PMD59106.1"/>
    </source>
</evidence>
<dbReference type="AlphaFoldDB" id="A0A2J6T7W6"/>
<accession>A0A2J6T7W6</accession>
<dbReference type="InParanoid" id="A0A2J6T7W6"/>